<organism evidence="1">
    <name type="scientific">Nephila pilipes</name>
    <name type="common">Giant wood spider</name>
    <name type="synonym">Nephila maculata</name>
    <dbReference type="NCBI Taxonomy" id="299642"/>
    <lineage>
        <taxon>Eukaryota</taxon>
        <taxon>Metazoa</taxon>
        <taxon>Ecdysozoa</taxon>
        <taxon>Arthropoda</taxon>
        <taxon>Chelicerata</taxon>
        <taxon>Arachnida</taxon>
        <taxon>Araneae</taxon>
        <taxon>Araneomorphae</taxon>
        <taxon>Entelegynae</taxon>
        <taxon>Araneoidea</taxon>
        <taxon>Nephilidae</taxon>
        <taxon>Nephila</taxon>
    </lineage>
</organism>
<dbReference type="EMBL" id="KF433780">
    <property type="protein sequence ID" value="AII98101.1"/>
    <property type="molecule type" value="mRNA"/>
</dbReference>
<dbReference type="AlphaFoldDB" id="A0A076KUR8"/>
<reference evidence="1" key="1">
    <citation type="submission" date="2013-07" db="EMBL/GenBank/DDBJ databases">
        <title>Nephila pilipes venom gland.</title>
        <authorList>
            <person name="Huo L.J."/>
        </authorList>
    </citation>
    <scope>NUCLEOTIDE SEQUENCE</scope>
    <source>
        <tissue evidence="1">Venom gland</tissue>
    </source>
</reference>
<evidence type="ECO:0000313" key="1">
    <source>
        <dbReference type="EMBL" id="AII98101.1"/>
    </source>
</evidence>
<sequence length="55" mass="6232">MTWIGQAACCSSTLKRSSSVSTQEYLSVYRISFHLFFLKKLLNINTEIISAKQST</sequence>
<protein>
    <submittedName>
        <fullName evidence="1">BLTX776</fullName>
    </submittedName>
</protein>
<proteinExistence type="evidence at transcript level"/>
<accession>A0A076KUR8</accession>
<name>A0A076KUR8_NEPPI</name>